<feature type="transmembrane region" description="Helical" evidence="1">
    <location>
        <begin position="12"/>
        <end position="31"/>
    </location>
</feature>
<dbReference type="PANTHER" id="PTHR19308">
    <property type="entry name" value="PHOSPHATIDYLCHOLINE TRANSFER PROTEIN"/>
    <property type="match status" value="1"/>
</dbReference>
<accession>A0A7S2UXV3</accession>
<protein>
    <recommendedName>
        <fullName evidence="2">START domain-containing protein</fullName>
    </recommendedName>
</protein>
<dbReference type="Gene3D" id="3.30.530.20">
    <property type="match status" value="1"/>
</dbReference>
<dbReference type="AlphaFoldDB" id="A0A7S2UXV3"/>
<dbReference type="CDD" id="cd00177">
    <property type="entry name" value="START"/>
    <property type="match status" value="1"/>
</dbReference>
<evidence type="ECO:0000259" key="2">
    <source>
        <dbReference type="PROSITE" id="PS50848"/>
    </source>
</evidence>
<dbReference type="SMART" id="SM00234">
    <property type="entry name" value="START"/>
    <property type="match status" value="1"/>
</dbReference>
<reference evidence="3" key="1">
    <citation type="submission" date="2021-01" db="EMBL/GenBank/DDBJ databases">
        <authorList>
            <person name="Corre E."/>
            <person name="Pelletier E."/>
            <person name="Niang G."/>
            <person name="Scheremetjew M."/>
            <person name="Finn R."/>
            <person name="Kale V."/>
            <person name="Holt S."/>
            <person name="Cochrane G."/>
            <person name="Meng A."/>
            <person name="Brown T."/>
            <person name="Cohen L."/>
        </authorList>
    </citation>
    <scope>NUCLEOTIDE SEQUENCE</scope>
    <source>
        <strain evidence="3">CCMP1661</strain>
    </source>
</reference>
<dbReference type="GO" id="GO:0008289">
    <property type="term" value="F:lipid binding"/>
    <property type="evidence" value="ECO:0007669"/>
    <property type="project" value="InterPro"/>
</dbReference>
<dbReference type="GO" id="GO:0005737">
    <property type="term" value="C:cytoplasm"/>
    <property type="evidence" value="ECO:0007669"/>
    <property type="project" value="UniProtKB-ARBA"/>
</dbReference>
<dbReference type="InterPro" id="IPR051213">
    <property type="entry name" value="START_lipid_transfer"/>
</dbReference>
<dbReference type="InterPro" id="IPR002913">
    <property type="entry name" value="START_lipid-bd_dom"/>
</dbReference>
<name>A0A7S2UXV3_9STRA</name>
<keyword evidence="1" id="KW-1133">Transmembrane helix</keyword>
<dbReference type="Pfam" id="PF01852">
    <property type="entry name" value="START"/>
    <property type="match status" value="1"/>
</dbReference>
<dbReference type="PANTHER" id="PTHR19308:SF14">
    <property type="entry name" value="START DOMAIN-CONTAINING PROTEIN"/>
    <property type="match status" value="1"/>
</dbReference>
<organism evidence="3">
    <name type="scientific">Fibrocapsa japonica</name>
    <dbReference type="NCBI Taxonomy" id="94617"/>
    <lineage>
        <taxon>Eukaryota</taxon>
        <taxon>Sar</taxon>
        <taxon>Stramenopiles</taxon>
        <taxon>Ochrophyta</taxon>
        <taxon>Raphidophyceae</taxon>
        <taxon>Chattonellales</taxon>
        <taxon>Chattonellaceae</taxon>
        <taxon>Fibrocapsa</taxon>
    </lineage>
</organism>
<dbReference type="InterPro" id="IPR023393">
    <property type="entry name" value="START-like_dom_sf"/>
</dbReference>
<sequence>MMTLANISPECIVVVAGAIVGSICTTGILLVNSSKSGTSRKLNSGTPASVKIELIQRGRGGHTRRLFLIISSVCIGSLALLSKCEWLTYVIVGSLAFFLGHASSKFGINLDYGPPNEIMPASKCDKDKEGKMPIDKDEPMPTPVEDFDGVWVKKNGHYYLSEGQIIDLSEESIKRRIQHKDYNYVTRPKGNITEIDRELMLTDLLFLAADGPMGVESGGKPWDHVHYEQDGGIHVSTIVVEGSQWQCFRVTGRMQAAPMDVCSLVINDARIGEYDEMFGSIQMIERVNERAAIRHSYYKPIWPTAPRDFVIITTWEPLPDGRVVVATRSVEHPLVASRTKDHVRARVLCAGYVLEPVVLEDGRVETDCTVIIHTDVSCDWLPAAFVNPFTNTRPVGYVQAMQRICREEFGSKPVAAVQKKLAASSS</sequence>
<dbReference type="EMBL" id="HBHR01004757">
    <property type="protein sequence ID" value="CAD9859764.1"/>
    <property type="molecule type" value="Transcribed_RNA"/>
</dbReference>
<feature type="domain" description="START" evidence="2">
    <location>
        <begin position="222"/>
        <end position="410"/>
    </location>
</feature>
<keyword evidence="1" id="KW-0812">Transmembrane</keyword>
<evidence type="ECO:0000256" key="1">
    <source>
        <dbReference type="SAM" id="Phobius"/>
    </source>
</evidence>
<dbReference type="SUPFAM" id="SSF55961">
    <property type="entry name" value="Bet v1-like"/>
    <property type="match status" value="1"/>
</dbReference>
<feature type="transmembrane region" description="Helical" evidence="1">
    <location>
        <begin position="66"/>
        <end position="99"/>
    </location>
</feature>
<gene>
    <name evidence="3" type="ORF">FJAP1339_LOCUS2284</name>
</gene>
<dbReference type="PROSITE" id="PS50848">
    <property type="entry name" value="START"/>
    <property type="match status" value="1"/>
</dbReference>
<proteinExistence type="predicted"/>
<keyword evidence="1" id="KW-0472">Membrane</keyword>
<evidence type="ECO:0000313" key="3">
    <source>
        <dbReference type="EMBL" id="CAD9859764.1"/>
    </source>
</evidence>